<dbReference type="RefSeq" id="WP_238784028.1">
    <property type="nucleotide sequence ID" value="NZ_JACGCX010000042.1"/>
</dbReference>
<dbReference type="Proteomes" id="UP000545074">
    <property type="component" value="Unassembled WGS sequence"/>
</dbReference>
<dbReference type="Gene3D" id="3.30.300.30">
    <property type="match status" value="1"/>
</dbReference>
<dbReference type="AlphaFoldDB" id="A0A7W2QBS0"/>
<comment type="cofactor">
    <cofactor evidence="1">
        <name>pantetheine 4'-phosphate</name>
        <dbReference type="ChEBI" id="CHEBI:47942"/>
    </cofactor>
</comment>
<dbReference type="SUPFAM" id="SSF47336">
    <property type="entry name" value="ACP-like"/>
    <property type="match status" value="1"/>
</dbReference>
<feature type="non-terminal residue" evidence="6">
    <location>
        <position position="1"/>
    </location>
</feature>
<dbReference type="FunFam" id="1.10.1200.10:FF:000005">
    <property type="entry name" value="Nonribosomal peptide synthetase 1"/>
    <property type="match status" value="1"/>
</dbReference>
<organism evidence="6 7">
    <name type="scientific">Pseudomonas juntendi</name>
    <dbReference type="NCBI Taxonomy" id="2666183"/>
    <lineage>
        <taxon>Bacteria</taxon>
        <taxon>Pseudomonadati</taxon>
        <taxon>Pseudomonadota</taxon>
        <taxon>Gammaproteobacteria</taxon>
        <taxon>Pseudomonadales</taxon>
        <taxon>Pseudomonadaceae</taxon>
        <taxon>Pseudomonas</taxon>
    </lineage>
</organism>
<protein>
    <submittedName>
        <fullName evidence="6">Non-ribosomal peptide synthetase</fullName>
    </submittedName>
</protein>
<dbReference type="GO" id="GO:0043041">
    <property type="term" value="P:amino acid activation for nonribosomal peptide biosynthetic process"/>
    <property type="evidence" value="ECO:0007669"/>
    <property type="project" value="TreeGrafter"/>
</dbReference>
<dbReference type="InterPro" id="IPR045851">
    <property type="entry name" value="AMP-bd_C_sf"/>
</dbReference>
<evidence type="ECO:0000256" key="1">
    <source>
        <dbReference type="ARBA" id="ARBA00001957"/>
    </source>
</evidence>
<dbReference type="GO" id="GO:0005829">
    <property type="term" value="C:cytosol"/>
    <property type="evidence" value="ECO:0007669"/>
    <property type="project" value="TreeGrafter"/>
</dbReference>
<evidence type="ECO:0000256" key="3">
    <source>
        <dbReference type="ARBA" id="ARBA00022450"/>
    </source>
</evidence>
<dbReference type="InterPro" id="IPR009081">
    <property type="entry name" value="PP-bd_ACP"/>
</dbReference>
<evidence type="ECO:0000313" key="6">
    <source>
        <dbReference type="EMBL" id="MBA6100572.1"/>
    </source>
</evidence>
<evidence type="ECO:0000256" key="4">
    <source>
        <dbReference type="ARBA" id="ARBA00022553"/>
    </source>
</evidence>
<dbReference type="PANTHER" id="PTHR45527">
    <property type="entry name" value="NONRIBOSOMAL PEPTIDE SYNTHETASE"/>
    <property type="match status" value="1"/>
</dbReference>
<keyword evidence="4" id="KW-0597">Phosphoprotein</keyword>
<dbReference type="EMBL" id="JACGCX010000042">
    <property type="protein sequence ID" value="MBA6100572.1"/>
    <property type="molecule type" value="Genomic_DNA"/>
</dbReference>
<reference evidence="6 7" key="1">
    <citation type="submission" date="2020-07" db="EMBL/GenBank/DDBJ databases">
        <title>Diversity of carbapenemase encoding genes among Pseudomonas putida group clinical isolates in a tertiary Brazilian hospital.</title>
        <authorList>
            <person name="Alberto-Lei F."/>
            <person name="Nodari C.S."/>
            <person name="Streling A.P."/>
            <person name="Paulino J.T."/>
            <person name="Bessa-Neto F.O."/>
            <person name="Cayo R."/>
            <person name="Gales A.C."/>
        </authorList>
    </citation>
    <scope>NUCLEOTIDE SEQUENCE [LARGE SCALE GENOMIC DNA]</scope>
    <source>
        <strain evidence="6 7">12815</strain>
    </source>
</reference>
<accession>A0A7W2QBS0</accession>
<evidence type="ECO:0000256" key="2">
    <source>
        <dbReference type="ARBA" id="ARBA00006432"/>
    </source>
</evidence>
<evidence type="ECO:0000259" key="5">
    <source>
        <dbReference type="PROSITE" id="PS50075"/>
    </source>
</evidence>
<dbReference type="FunFam" id="3.30.300.30:FF:000010">
    <property type="entry name" value="Enterobactin synthetase component F"/>
    <property type="match status" value="1"/>
</dbReference>
<feature type="domain" description="Carrier" evidence="5">
    <location>
        <begin position="110"/>
        <end position="185"/>
    </location>
</feature>
<evidence type="ECO:0000313" key="7">
    <source>
        <dbReference type="Proteomes" id="UP000545074"/>
    </source>
</evidence>
<comment type="caution">
    <text evidence="6">The sequence shown here is derived from an EMBL/GenBank/DDBJ whole genome shotgun (WGS) entry which is preliminary data.</text>
</comment>
<dbReference type="GO" id="GO:0044550">
    <property type="term" value="P:secondary metabolite biosynthetic process"/>
    <property type="evidence" value="ECO:0007669"/>
    <property type="project" value="TreeGrafter"/>
</dbReference>
<comment type="similarity">
    <text evidence="2">Belongs to the ATP-dependent AMP-binding enzyme family.</text>
</comment>
<name>A0A7W2QBS0_9PSED</name>
<dbReference type="InterPro" id="IPR025110">
    <property type="entry name" value="AMP-bd_C"/>
</dbReference>
<dbReference type="GO" id="GO:0031177">
    <property type="term" value="F:phosphopantetheine binding"/>
    <property type="evidence" value="ECO:0007669"/>
    <property type="project" value="TreeGrafter"/>
</dbReference>
<gene>
    <name evidence="6" type="ORF">H4C80_26165</name>
</gene>
<sequence length="215" mass="23517">QVKIRGFRIELGEIQARLQALPQVREAVVLAQEGPSGTQLVGYLVAGQAVADQAVWREAVKAALREDLPEYMVPAHLLLLERMPLTANGKLDRRALPAADASLLQQAYVAPVTELEQQVAGIWAQVLELEQVGLSDNFFELGGHSLLATQVVLRLRDALGHEVPVKTLFLARDLADFCVALQALQPALEPLHDVLAKSLEDLNRLTADDLEKLIS</sequence>
<dbReference type="Pfam" id="PF13193">
    <property type="entry name" value="AMP-binding_C"/>
    <property type="match status" value="1"/>
</dbReference>
<proteinExistence type="inferred from homology"/>
<dbReference type="InterPro" id="IPR036736">
    <property type="entry name" value="ACP-like_sf"/>
</dbReference>
<dbReference type="Pfam" id="PF00550">
    <property type="entry name" value="PP-binding"/>
    <property type="match status" value="1"/>
</dbReference>
<keyword evidence="3" id="KW-0596">Phosphopantetheine</keyword>
<dbReference type="PANTHER" id="PTHR45527:SF1">
    <property type="entry name" value="FATTY ACID SYNTHASE"/>
    <property type="match status" value="1"/>
</dbReference>
<dbReference type="Gene3D" id="1.10.1200.10">
    <property type="entry name" value="ACP-like"/>
    <property type="match status" value="1"/>
</dbReference>
<dbReference type="SUPFAM" id="SSF56801">
    <property type="entry name" value="Acetyl-CoA synthetase-like"/>
    <property type="match status" value="1"/>
</dbReference>
<dbReference type="PROSITE" id="PS50075">
    <property type="entry name" value="CARRIER"/>
    <property type="match status" value="1"/>
</dbReference>